<organism evidence="1 2">
    <name type="scientific">Lactuca sativa</name>
    <name type="common">Garden lettuce</name>
    <dbReference type="NCBI Taxonomy" id="4236"/>
    <lineage>
        <taxon>Eukaryota</taxon>
        <taxon>Viridiplantae</taxon>
        <taxon>Streptophyta</taxon>
        <taxon>Embryophyta</taxon>
        <taxon>Tracheophyta</taxon>
        <taxon>Spermatophyta</taxon>
        <taxon>Magnoliopsida</taxon>
        <taxon>eudicotyledons</taxon>
        <taxon>Gunneridae</taxon>
        <taxon>Pentapetalae</taxon>
        <taxon>asterids</taxon>
        <taxon>campanulids</taxon>
        <taxon>Asterales</taxon>
        <taxon>Asteraceae</taxon>
        <taxon>Cichorioideae</taxon>
        <taxon>Cichorieae</taxon>
        <taxon>Lactucinae</taxon>
        <taxon>Lactuca</taxon>
    </lineage>
</organism>
<keyword evidence="2" id="KW-1185">Reference proteome</keyword>
<dbReference type="Proteomes" id="UP000235145">
    <property type="component" value="Unassembled WGS sequence"/>
</dbReference>
<protein>
    <submittedName>
        <fullName evidence="1">Uncharacterized protein</fullName>
    </submittedName>
</protein>
<evidence type="ECO:0000313" key="2">
    <source>
        <dbReference type="Proteomes" id="UP000235145"/>
    </source>
</evidence>
<evidence type="ECO:0000313" key="1">
    <source>
        <dbReference type="EMBL" id="KAJ0195707.1"/>
    </source>
</evidence>
<dbReference type="AlphaFoldDB" id="A0A9R1X4H1"/>
<comment type="caution">
    <text evidence="1">The sequence shown here is derived from an EMBL/GenBank/DDBJ whole genome shotgun (WGS) entry which is preliminary data.</text>
</comment>
<gene>
    <name evidence="1" type="ORF">LSAT_V11C700378920</name>
</gene>
<name>A0A9R1X4H1_LACSA</name>
<sequence length="192" mass="22203">MSYFLQLFLSVPLHSHRPHHNDCYRWRQGFWVSAILGLMRCLGFRYKMSNGCGRSLSSQTLPANMATQLSKKRKLNGAKPSSTRSYLHHKLGVIVRPFSSTPFGNEIIGINLGTTNSCVSVMERKEKKRGFFLHMCNSSSCYLWSWRRKDTPVFQSNQLISNGSLIDFILITFSFFKAKRFMLQSWSMSLVW</sequence>
<accession>A0A9R1X4H1</accession>
<dbReference type="EMBL" id="NBSK02000007">
    <property type="protein sequence ID" value="KAJ0195707.1"/>
    <property type="molecule type" value="Genomic_DNA"/>
</dbReference>
<reference evidence="1 2" key="1">
    <citation type="journal article" date="2017" name="Nat. Commun.">
        <title>Genome assembly with in vitro proximity ligation data and whole-genome triplication in lettuce.</title>
        <authorList>
            <person name="Reyes-Chin-Wo S."/>
            <person name="Wang Z."/>
            <person name="Yang X."/>
            <person name="Kozik A."/>
            <person name="Arikit S."/>
            <person name="Song C."/>
            <person name="Xia L."/>
            <person name="Froenicke L."/>
            <person name="Lavelle D.O."/>
            <person name="Truco M.J."/>
            <person name="Xia R."/>
            <person name="Zhu S."/>
            <person name="Xu C."/>
            <person name="Xu H."/>
            <person name="Xu X."/>
            <person name="Cox K."/>
            <person name="Korf I."/>
            <person name="Meyers B.C."/>
            <person name="Michelmore R.W."/>
        </authorList>
    </citation>
    <scope>NUCLEOTIDE SEQUENCE [LARGE SCALE GENOMIC DNA]</scope>
    <source>
        <strain evidence="2">cv. Salinas</strain>
        <tissue evidence="1">Seedlings</tissue>
    </source>
</reference>
<proteinExistence type="predicted"/>